<comment type="caution">
    <text evidence="1">The sequence shown here is derived from an EMBL/GenBank/DDBJ whole genome shotgun (WGS) entry which is preliminary data.</text>
</comment>
<evidence type="ECO:0000313" key="1">
    <source>
        <dbReference type="EMBL" id="OOK71296.1"/>
    </source>
</evidence>
<reference evidence="1 2" key="1">
    <citation type="submission" date="2017-02" db="EMBL/GenBank/DDBJ databases">
        <title>Complete genome sequences of Mycobacterium kansasii strains isolated from rhesus macaques.</title>
        <authorList>
            <person name="Panda A."/>
            <person name="Nagaraj S."/>
            <person name="Zhao X."/>
            <person name="Tettelin H."/>
            <person name="Detolla L.J."/>
        </authorList>
    </citation>
    <scope>NUCLEOTIDE SEQUENCE [LARGE SCALE GENOMIC DNA]</scope>
    <source>
        <strain evidence="1 2">11-3469</strain>
    </source>
</reference>
<accession>A0A1V3WXM0</accession>
<sequence length="47" mass="4958">MRQAVPALPKLSNQLIGQALIRGAEPAGSEIARTDATNAVRERAFAP</sequence>
<name>A0A1V3WXM0_MYCKA</name>
<dbReference type="EMBL" id="MVBN01000006">
    <property type="protein sequence ID" value="OOK71296.1"/>
    <property type="molecule type" value="Genomic_DNA"/>
</dbReference>
<protein>
    <submittedName>
        <fullName evidence="1">Uncharacterized protein</fullName>
    </submittedName>
</protein>
<gene>
    <name evidence="1" type="ORF">BZL29_5896</name>
</gene>
<organism evidence="1 2">
    <name type="scientific">Mycobacterium kansasii</name>
    <dbReference type="NCBI Taxonomy" id="1768"/>
    <lineage>
        <taxon>Bacteria</taxon>
        <taxon>Bacillati</taxon>
        <taxon>Actinomycetota</taxon>
        <taxon>Actinomycetes</taxon>
        <taxon>Mycobacteriales</taxon>
        <taxon>Mycobacteriaceae</taxon>
        <taxon>Mycobacterium</taxon>
    </lineage>
</organism>
<evidence type="ECO:0000313" key="2">
    <source>
        <dbReference type="Proteomes" id="UP000188532"/>
    </source>
</evidence>
<dbReference type="Proteomes" id="UP000188532">
    <property type="component" value="Unassembled WGS sequence"/>
</dbReference>
<dbReference type="AlphaFoldDB" id="A0A1V3WXM0"/>
<proteinExistence type="predicted"/>